<feature type="compositionally biased region" description="Low complexity" evidence="1">
    <location>
        <begin position="362"/>
        <end position="373"/>
    </location>
</feature>
<protein>
    <submittedName>
        <fullName evidence="3">Uncharacterized protein</fullName>
    </submittedName>
</protein>
<feature type="compositionally biased region" description="Basic and acidic residues" evidence="1">
    <location>
        <begin position="374"/>
        <end position="399"/>
    </location>
</feature>
<sequence>MSFLTFLTFVSALSNVAQANEDEDVSYALEVLNELPAELASPYCSSYAGGGAVKTWTVTAAPYTITKTLDPTPCGKPGGYTAAPWGKSDEGYPATKLGGFDYPAPSYEDSEDYHPAPSEEYYPDVTEAPYPGDGNYPGEGGEPGEEPDVFVTSTTTLTYTLTSTRTSTIYPGSTDALVVDPTGFMWPEPTDVYIDPTNSDPTYANPTDALYLNPVAESTDDIYVDPIYTDPTDDIYVDPVYADPADDVYSDPTFVPLKRSAKFLFSRAQWCDDIGRPCRLMVYTDAEISDACGKYLGDAGGYKADAVTVTETAYGETTTVTITPDACVTGDYAEYTGAPEYGTESKPEHGYEGEEETGAPWGEEGASYGGESAPHGEEGVSHGEGKPSEGDYESHEGGEHGGLPAEGKPEHGEEEPKPKPKMCKVKSWKK</sequence>
<feature type="region of interest" description="Disordered" evidence="1">
    <location>
        <begin position="97"/>
        <end position="146"/>
    </location>
</feature>
<name>A0A6A5Q9A2_AMPQU</name>
<feature type="signal peptide" evidence="2">
    <location>
        <begin position="1"/>
        <end position="19"/>
    </location>
</feature>
<feature type="region of interest" description="Disordered" evidence="1">
    <location>
        <begin position="338"/>
        <end position="430"/>
    </location>
</feature>
<dbReference type="EMBL" id="ML979144">
    <property type="protein sequence ID" value="KAF1911430.1"/>
    <property type="molecule type" value="Genomic_DNA"/>
</dbReference>
<feature type="chain" id="PRO_5025416920" evidence="2">
    <location>
        <begin position="20"/>
        <end position="430"/>
    </location>
</feature>
<feature type="compositionally biased region" description="Basic and acidic residues" evidence="1">
    <location>
        <begin position="407"/>
        <end position="418"/>
    </location>
</feature>
<feature type="compositionally biased region" description="Basic residues" evidence="1">
    <location>
        <begin position="419"/>
        <end position="430"/>
    </location>
</feature>
<dbReference type="AlphaFoldDB" id="A0A6A5Q9A2"/>
<gene>
    <name evidence="3" type="ORF">BDU57DRAFT_103845</name>
</gene>
<evidence type="ECO:0000313" key="3">
    <source>
        <dbReference type="EMBL" id="KAF1911430.1"/>
    </source>
</evidence>
<dbReference type="OrthoDB" id="3792650at2759"/>
<organism evidence="3 4">
    <name type="scientific">Ampelomyces quisqualis</name>
    <name type="common">Powdery mildew agent</name>
    <dbReference type="NCBI Taxonomy" id="50730"/>
    <lineage>
        <taxon>Eukaryota</taxon>
        <taxon>Fungi</taxon>
        <taxon>Dikarya</taxon>
        <taxon>Ascomycota</taxon>
        <taxon>Pezizomycotina</taxon>
        <taxon>Dothideomycetes</taxon>
        <taxon>Pleosporomycetidae</taxon>
        <taxon>Pleosporales</taxon>
        <taxon>Pleosporineae</taxon>
        <taxon>Phaeosphaeriaceae</taxon>
        <taxon>Ampelomyces</taxon>
    </lineage>
</organism>
<proteinExistence type="predicted"/>
<evidence type="ECO:0000256" key="2">
    <source>
        <dbReference type="SAM" id="SignalP"/>
    </source>
</evidence>
<keyword evidence="4" id="KW-1185">Reference proteome</keyword>
<keyword evidence="2" id="KW-0732">Signal</keyword>
<evidence type="ECO:0000256" key="1">
    <source>
        <dbReference type="SAM" id="MobiDB-lite"/>
    </source>
</evidence>
<accession>A0A6A5Q9A2</accession>
<dbReference type="Proteomes" id="UP000800096">
    <property type="component" value="Unassembled WGS sequence"/>
</dbReference>
<reference evidence="3" key="1">
    <citation type="journal article" date="2020" name="Stud. Mycol.">
        <title>101 Dothideomycetes genomes: a test case for predicting lifestyles and emergence of pathogens.</title>
        <authorList>
            <person name="Haridas S."/>
            <person name="Albert R."/>
            <person name="Binder M."/>
            <person name="Bloem J."/>
            <person name="Labutti K."/>
            <person name="Salamov A."/>
            <person name="Andreopoulos B."/>
            <person name="Baker S."/>
            <person name="Barry K."/>
            <person name="Bills G."/>
            <person name="Bluhm B."/>
            <person name="Cannon C."/>
            <person name="Castanera R."/>
            <person name="Culley D."/>
            <person name="Daum C."/>
            <person name="Ezra D."/>
            <person name="Gonzalez J."/>
            <person name="Henrissat B."/>
            <person name="Kuo A."/>
            <person name="Liang C."/>
            <person name="Lipzen A."/>
            <person name="Lutzoni F."/>
            <person name="Magnuson J."/>
            <person name="Mondo S."/>
            <person name="Nolan M."/>
            <person name="Ohm R."/>
            <person name="Pangilinan J."/>
            <person name="Park H.-J."/>
            <person name="Ramirez L."/>
            <person name="Alfaro M."/>
            <person name="Sun H."/>
            <person name="Tritt A."/>
            <person name="Yoshinaga Y."/>
            <person name="Zwiers L.-H."/>
            <person name="Turgeon B."/>
            <person name="Goodwin S."/>
            <person name="Spatafora J."/>
            <person name="Crous P."/>
            <person name="Grigoriev I."/>
        </authorList>
    </citation>
    <scope>NUCLEOTIDE SEQUENCE</scope>
    <source>
        <strain evidence="3">HMLAC05119</strain>
    </source>
</reference>
<evidence type="ECO:0000313" key="4">
    <source>
        <dbReference type="Proteomes" id="UP000800096"/>
    </source>
</evidence>
<feature type="compositionally biased region" description="Basic and acidic residues" evidence="1">
    <location>
        <begin position="343"/>
        <end position="352"/>
    </location>
</feature>